<dbReference type="RefSeq" id="WP_148948287.1">
    <property type="nucleotide sequence ID" value="NZ_VTEH01000018.1"/>
</dbReference>
<evidence type="ECO:0000313" key="2">
    <source>
        <dbReference type="EMBL" id="TYR73460.1"/>
    </source>
</evidence>
<evidence type="ECO:0000256" key="1">
    <source>
        <dbReference type="SAM" id="Coils"/>
    </source>
</evidence>
<evidence type="ECO:0000313" key="3">
    <source>
        <dbReference type="Proteomes" id="UP000323317"/>
    </source>
</evidence>
<feature type="coiled-coil region" evidence="1">
    <location>
        <begin position="182"/>
        <end position="288"/>
    </location>
</feature>
<dbReference type="AlphaFoldDB" id="A0A5D4K9R9"/>
<dbReference type="EMBL" id="VTEH01000018">
    <property type="protein sequence ID" value="TYR73460.1"/>
    <property type="molecule type" value="Genomic_DNA"/>
</dbReference>
<name>A0A5D4K9R9_9BACI</name>
<sequence length="320" mass="37406">MSQVLDMNHDIKNKYIDIDELEENLYEEFQHIIEELSERITDNVMSSIISTPLDNIYLKYESQIPKLEVSTDQIVQISKQMQDTKKDLYENITTIISEVSNRAIEETVFKKLETIKEEYERQLPLLDDNSNELRELVKEIRTTKKELYQSTESIISEVSSKVIKEHIIVKFDELYRQHEIQLPKIKETSEQAAQLIDDLEETRKKLYSNISNVYNAMSNRIVDSVNEKLVDIYEKYNKKVIDLEQKHLDLQEVNADLNSTKNELVETITNYKSEILSIKKDIQALQNDSNILVNSLKEKIASHNKIIIGLGLVVLFSIFF</sequence>
<gene>
    <name evidence="2" type="ORF">FZC79_18640</name>
</gene>
<accession>A0A5D4K9R9</accession>
<keyword evidence="1" id="KW-0175">Coiled coil</keyword>
<reference evidence="2 3" key="1">
    <citation type="submission" date="2019-08" db="EMBL/GenBank/DDBJ databases">
        <title>Bacillus genomes from the desert of Cuatro Cienegas, Coahuila.</title>
        <authorList>
            <person name="Olmedo-Alvarez G."/>
        </authorList>
    </citation>
    <scope>NUCLEOTIDE SEQUENCE [LARGE SCALE GENOMIC DNA]</scope>
    <source>
        <strain evidence="2 3">CH40_1T</strain>
    </source>
</reference>
<feature type="coiled-coil region" evidence="1">
    <location>
        <begin position="109"/>
        <end position="146"/>
    </location>
</feature>
<organism evidence="2 3">
    <name type="scientific">Rossellomorea vietnamensis</name>
    <dbReference type="NCBI Taxonomy" id="218284"/>
    <lineage>
        <taxon>Bacteria</taxon>
        <taxon>Bacillati</taxon>
        <taxon>Bacillota</taxon>
        <taxon>Bacilli</taxon>
        <taxon>Bacillales</taxon>
        <taxon>Bacillaceae</taxon>
        <taxon>Rossellomorea</taxon>
    </lineage>
</organism>
<dbReference type="Proteomes" id="UP000323317">
    <property type="component" value="Unassembled WGS sequence"/>
</dbReference>
<comment type="caution">
    <text evidence="2">The sequence shown here is derived from an EMBL/GenBank/DDBJ whole genome shotgun (WGS) entry which is preliminary data.</text>
</comment>
<proteinExistence type="predicted"/>
<protein>
    <submittedName>
        <fullName evidence="2">Uncharacterized protein</fullName>
    </submittedName>
</protein>